<protein>
    <submittedName>
        <fullName evidence="2">Uncharacterized protein</fullName>
    </submittedName>
</protein>
<comment type="caution">
    <text evidence="2">The sequence shown here is derived from an EMBL/GenBank/DDBJ whole genome shotgun (WGS) entry which is preliminary data.</text>
</comment>
<name>A0ABQ9HI67_9NEOP</name>
<organism evidence="2 3">
    <name type="scientific">Dryococelus australis</name>
    <dbReference type="NCBI Taxonomy" id="614101"/>
    <lineage>
        <taxon>Eukaryota</taxon>
        <taxon>Metazoa</taxon>
        <taxon>Ecdysozoa</taxon>
        <taxon>Arthropoda</taxon>
        <taxon>Hexapoda</taxon>
        <taxon>Insecta</taxon>
        <taxon>Pterygota</taxon>
        <taxon>Neoptera</taxon>
        <taxon>Polyneoptera</taxon>
        <taxon>Phasmatodea</taxon>
        <taxon>Verophasmatodea</taxon>
        <taxon>Anareolatae</taxon>
        <taxon>Phasmatidae</taxon>
        <taxon>Eurycanthinae</taxon>
        <taxon>Dryococelus</taxon>
    </lineage>
</organism>
<proteinExistence type="predicted"/>
<keyword evidence="1" id="KW-0472">Membrane</keyword>
<reference evidence="2 3" key="1">
    <citation type="submission" date="2023-02" db="EMBL/GenBank/DDBJ databases">
        <title>LHISI_Scaffold_Assembly.</title>
        <authorList>
            <person name="Stuart O.P."/>
            <person name="Cleave R."/>
            <person name="Magrath M.J.L."/>
            <person name="Mikheyev A.S."/>
        </authorList>
    </citation>
    <scope>NUCLEOTIDE SEQUENCE [LARGE SCALE GENOMIC DNA]</scope>
    <source>
        <strain evidence="2">Daus_M_001</strain>
        <tissue evidence="2">Leg muscle</tissue>
    </source>
</reference>
<accession>A0ABQ9HI67</accession>
<evidence type="ECO:0000313" key="2">
    <source>
        <dbReference type="EMBL" id="KAJ8884013.1"/>
    </source>
</evidence>
<keyword evidence="3" id="KW-1185">Reference proteome</keyword>
<evidence type="ECO:0000256" key="1">
    <source>
        <dbReference type="SAM" id="Phobius"/>
    </source>
</evidence>
<gene>
    <name evidence="2" type="ORF">PR048_015870</name>
</gene>
<dbReference type="Proteomes" id="UP001159363">
    <property type="component" value="Chromosome 4"/>
</dbReference>
<keyword evidence="1" id="KW-1133">Transmembrane helix</keyword>
<sequence length="292" mass="31538">MSLVTKEDQVTTRYGIAQQQKPISACRSHAVTVTYRLGKTARGKAWEEIWAPYLRASARGFGTFVTPREPGRKRSPLGAHENLTAGGGGVRIKLLAAQQGKPGPYPGGVTPGILHLGIVPDYVVCGFVFSWISRFPSAAPYSPRLTLIDSQEVASSLEERQGFSRRTLDLEECGRNNSSLHKGTIPRGKYCGGVVVIPLASHLVEPGSISGGIALGFSRMGIVPDDDAVARVFLGISRFAHSCIPALLHTHLISLSSALKSSMLRTAQIYFICHCYIQCCGYLSPILFLLVV</sequence>
<evidence type="ECO:0000313" key="3">
    <source>
        <dbReference type="Proteomes" id="UP001159363"/>
    </source>
</evidence>
<dbReference type="EMBL" id="JARBHB010000005">
    <property type="protein sequence ID" value="KAJ8884013.1"/>
    <property type="molecule type" value="Genomic_DNA"/>
</dbReference>
<feature type="transmembrane region" description="Helical" evidence="1">
    <location>
        <begin position="269"/>
        <end position="291"/>
    </location>
</feature>
<keyword evidence="1" id="KW-0812">Transmembrane</keyword>